<dbReference type="Proteomes" id="UP001176961">
    <property type="component" value="Unassembled WGS sequence"/>
</dbReference>
<proteinExistence type="predicted"/>
<feature type="transmembrane region" description="Helical" evidence="3">
    <location>
        <begin position="405"/>
        <end position="426"/>
    </location>
</feature>
<gene>
    <name evidence="5" type="ORF">CYNAS_LOCUS9052</name>
</gene>
<dbReference type="AlphaFoldDB" id="A0AA36GRS2"/>
<keyword evidence="1" id="KW-0175">Coiled coil</keyword>
<comment type="caution">
    <text evidence="5">The sequence shown here is derived from an EMBL/GenBank/DDBJ whole genome shotgun (WGS) entry which is preliminary data.</text>
</comment>
<keyword evidence="3" id="KW-1133">Transmembrane helix</keyword>
<feature type="domain" description="Phlebovirus glycoprotein G2 fusion" evidence="4">
    <location>
        <begin position="494"/>
        <end position="805"/>
    </location>
</feature>
<sequence>MAMRLGTSKRLLTRYTKKLEAIINHLKGEELETLTATPQEGEVLRNNLRQLNEGIGAINASTAKIEQLLREYATDISSLEDVSPEEKSSFEEYSAKAEEVLATAFDYGVLLQSRRQAYSSCATHPASSVTYPPAEETTAQAQGYRQGKELPPLPIPIFRGNIWEWDNFWELFNTNVHSQQIPDLYKFNYLKNALRGEAYQAIEKFQVTPENYSKAVKFLQHKPVNLLVPLELEEYQSENTKETDAGGSEITPTTKETTTHPYNLRPNRKKNYAENILNTAVLLVTMLGLLITNDGVRGQKVPDQATKITRFIKCIPGGVQLISEVQVPYQVCAEDFCKTFDSPHYNETVRFPPSIVLHEHKVQWKLSINNAIDIMEAMCPSAPFCESVDCLFCASLIFNPECWPVGAIIALTVLLYLIATGCYALLYVPLVVGKPVRLLIYSIYLLLRHLIKCCRRTQDQPRQDRRRRRKSIELTSLLAIFTMMSMHVGVVHGCQMVNIFSHTSTLCTNDDKGQICKVQVSEVLKLNPFKREACFKLMHNETTIHQIRASWKNLLLTCEKVTDYFTRDTSYEIIDSKRCPHVGSCVGSKCAQMNSTSLIPELAVGNGYPGNTYCVESCGGPGCDCFYWSSGCLFYRIYLKPVSSTVFEVFHCNRWAQTVATDFTHFDAKSGKTNEFTALMPPNVPVQWESFSLTLSSVSMAPIPLLQSSFISNGNNTALWDNQLKPALRCPTSKAARTLRCEIFEQCTCNPAETKANCNCLNAPILKQFEDLQRRMPVILPSITFEESIHGVKATVKNMLSTEIIVTLQEDLRTNLVVDNDICTVENTQLIGCYNCEKGAYAKIKCFASRSSKAEIICEGTSFTAPCGKQGIESVMRISPTQAMVRMKCSVSCGEVVTTFEVGGILKYTATFETMLYKWLTSNSKSAPAEIQWPDFYHLFDVFSQWYKTVLIAGITLIAMLGITYALISTCGLRCVVILAKLMTKPIRIFYKLAWRLSAAELEGETTFLKAIMRVASSQAEFLETALEAILNSLHNQVKVATTQRTQWTSLMAEGNFVQATIKEQIMLTNRCLRSAMMTKEKVLRLGTWYILTDRIYDRQVQAGLIPRGRKFQWLEKGRKQEHDVQAESVLKLVESLMSFTKTTINGMEDHLNKVENQINASKEKDLVAQCVQLKEQLQKLNLNWAEQVQRLQQENEASQEQIRLLKENIQEQEETRKDNSNQECRYSRPHYSRRLVDEFCISGASRRSE</sequence>
<evidence type="ECO:0000313" key="6">
    <source>
        <dbReference type="Proteomes" id="UP001176961"/>
    </source>
</evidence>
<name>A0AA36GRS2_CYLNA</name>
<accession>A0AA36GRS2</accession>
<dbReference type="Gene3D" id="2.60.98.50">
    <property type="match status" value="1"/>
</dbReference>
<keyword evidence="3" id="KW-0472">Membrane</keyword>
<evidence type="ECO:0000256" key="1">
    <source>
        <dbReference type="SAM" id="Coils"/>
    </source>
</evidence>
<feature type="transmembrane region" description="Helical" evidence="3">
    <location>
        <begin position="472"/>
        <end position="491"/>
    </location>
</feature>
<evidence type="ECO:0000313" key="5">
    <source>
        <dbReference type="EMBL" id="CAJ0597069.1"/>
    </source>
</evidence>
<feature type="coiled-coil region" evidence="1">
    <location>
        <begin position="1145"/>
        <end position="1223"/>
    </location>
</feature>
<feature type="transmembrane region" description="Helical" evidence="3">
    <location>
        <begin position="950"/>
        <end position="980"/>
    </location>
</feature>
<evidence type="ECO:0000256" key="3">
    <source>
        <dbReference type="SAM" id="Phobius"/>
    </source>
</evidence>
<protein>
    <recommendedName>
        <fullName evidence="4">Phlebovirus glycoprotein G2 fusion domain-containing protein</fullName>
    </recommendedName>
</protein>
<keyword evidence="3" id="KW-0812">Transmembrane</keyword>
<organism evidence="5 6">
    <name type="scientific">Cylicocyclus nassatus</name>
    <name type="common">Nematode worm</name>
    <dbReference type="NCBI Taxonomy" id="53992"/>
    <lineage>
        <taxon>Eukaryota</taxon>
        <taxon>Metazoa</taxon>
        <taxon>Ecdysozoa</taxon>
        <taxon>Nematoda</taxon>
        <taxon>Chromadorea</taxon>
        <taxon>Rhabditida</taxon>
        <taxon>Rhabditina</taxon>
        <taxon>Rhabditomorpha</taxon>
        <taxon>Strongyloidea</taxon>
        <taxon>Strongylidae</taxon>
        <taxon>Cylicocyclus</taxon>
    </lineage>
</organism>
<dbReference type="Gene3D" id="2.60.40.3770">
    <property type="match status" value="1"/>
</dbReference>
<feature type="region of interest" description="Disordered" evidence="2">
    <location>
        <begin position="237"/>
        <end position="266"/>
    </location>
</feature>
<evidence type="ECO:0000256" key="2">
    <source>
        <dbReference type="SAM" id="MobiDB-lite"/>
    </source>
</evidence>
<dbReference type="EMBL" id="CATQJL010000223">
    <property type="protein sequence ID" value="CAJ0597069.1"/>
    <property type="molecule type" value="Genomic_DNA"/>
</dbReference>
<reference evidence="5" key="1">
    <citation type="submission" date="2023-07" db="EMBL/GenBank/DDBJ databases">
        <authorList>
            <consortium name="CYATHOMIX"/>
        </authorList>
    </citation>
    <scope>NUCLEOTIDE SEQUENCE</scope>
    <source>
        <strain evidence="5">N/A</strain>
    </source>
</reference>
<dbReference type="InterPro" id="IPR005312">
    <property type="entry name" value="DUF1759"/>
</dbReference>
<dbReference type="PANTHER" id="PTHR22954:SF3">
    <property type="entry name" value="PROTEIN CBG08539"/>
    <property type="match status" value="1"/>
</dbReference>
<dbReference type="InterPro" id="IPR009878">
    <property type="entry name" value="Phlebovirus_G2_fusion"/>
</dbReference>
<dbReference type="Pfam" id="PF03564">
    <property type="entry name" value="DUF1759"/>
    <property type="match status" value="1"/>
</dbReference>
<evidence type="ECO:0000259" key="4">
    <source>
        <dbReference type="Pfam" id="PF07245"/>
    </source>
</evidence>
<dbReference type="Pfam" id="PF07245">
    <property type="entry name" value="Phlebovirus_G2"/>
    <property type="match status" value="1"/>
</dbReference>
<dbReference type="PANTHER" id="PTHR22954">
    <property type="entry name" value="RETROVIRAL PROTEASE-RELATED"/>
    <property type="match status" value="1"/>
</dbReference>
<keyword evidence="6" id="KW-1185">Reference proteome</keyword>